<dbReference type="OrthoDB" id="2213137at2759"/>
<dbReference type="Gene3D" id="1.20.1250.20">
    <property type="entry name" value="MFS general substrate transporter like domains"/>
    <property type="match status" value="2"/>
</dbReference>
<feature type="region of interest" description="Disordered" evidence="3">
    <location>
        <begin position="1"/>
        <end position="58"/>
    </location>
</feature>
<dbReference type="Proteomes" id="UP000237144">
    <property type="component" value="Unassembled WGS sequence"/>
</dbReference>
<feature type="compositionally biased region" description="Low complexity" evidence="3">
    <location>
        <begin position="26"/>
        <end position="38"/>
    </location>
</feature>
<organism evidence="6 7">
    <name type="scientific">Rhodotorula taiwanensis</name>
    <dbReference type="NCBI Taxonomy" id="741276"/>
    <lineage>
        <taxon>Eukaryota</taxon>
        <taxon>Fungi</taxon>
        <taxon>Dikarya</taxon>
        <taxon>Basidiomycota</taxon>
        <taxon>Pucciniomycotina</taxon>
        <taxon>Microbotryomycetes</taxon>
        <taxon>Sporidiobolales</taxon>
        <taxon>Sporidiobolaceae</taxon>
        <taxon>Rhodotorula</taxon>
    </lineage>
</organism>
<feature type="transmembrane region" description="Helical" evidence="4">
    <location>
        <begin position="410"/>
        <end position="432"/>
    </location>
</feature>
<dbReference type="InterPro" id="IPR050327">
    <property type="entry name" value="Proton-linked_MCT"/>
</dbReference>
<feature type="transmembrane region" description="Helical" evidence="4">
    <location>
        <begin position="379"/>
        <end position="398"/>
    </location>
</feature>
<dbReference type="InterPro" id="IPR020846">
    <property type="entry name" value="MFS_dom"/>
</dbReference>
<dbReference type="EMBL" id="PJQD01000014">
    <property type="protein sequence ID" value="POY75536.1"/>
    <property type="molecule type" value="Genomic_DNA"/>
</dbReference>
<protein>
    <recommendedName>
        <fullName evidence="5">Major facilitator superfamily (MFS) profile domain-containing protein</fullName>
    </recommendedName>
</protein>
<keyword evidence="4" id="KW-0812">Transmembrane</keyword>
<evidence type="ECO:0000256" key="2">
    <source>
        <dbReference type="ARBA" id="ARBA00006727"/>
    </source>
</evidence>
<name>A0A2S5BFI2_9BASI</name>
<dbReference type="PANTHER" id="PTHR11360:SF305">
    <property type="entry name" value="MAJOR FACILITATOR SUPERFAMILY (MFS) PROFILE DOMAIN-CONTAINING PROTEIN"/>
    <property type="match status" value="1"/>
</dbReference>
<comment type="subcellular location">
    <subcellularLocation>
        <location evidence="1">Membrane</location>
        <topology evidence="1">Multi-pass membrane protein</topology>
    </subcellularLocation>
</comment>
<dbReference type="SUPFAM" id="SSF103473">
    <property type="entry name" value="MFS general substrate transporter"/>
    <property type="match status" value="1"/>
</dbReference>
<dbReference type="InterPro" id="IPR011701">
    <property type="entry name" value="MFS"/>
</dbReference>
<evidence type="ECO:0000313" key="6">
    <source>
        <dbReference type="EMBL" id="POY75536.1"/>
    </source>
</evidence>
<comment type="caution">
    <text evidence="6">The sequence shown here is derived from an EMBL/GenBank/DDBJ whole genome shotgun (WGS) entry which is preliminary data.</text>
</comment>
<feature type="transmembrane region" description="Helical" evidence="4">
    <location>
        <begin position="452"/>
        <end position="473"/>
    </location>
</feature>
<evidence type="ECO:0000313" key="7">
    <source>
        <dbReference type="Proteomes" id="UP000237144"/>
    </source>
</evidence>
<feature type="transmembrane region" description="Helical" evidence="4">
    <location>
        <begin position="78"/>
        <end position="101"/>
    </location>
</feature>
<proteinExistence type="inferred from homology"/>
<feature type="transmembrane region" description="Helical" evidence="4">
    <location>
        <begin position="315"/>
        <end position="333"/>
    </location>
</feature>
<feature type="transmembrane region" description="Helical" evidence="4">
    <location>
        <begin position="210"/>
        <end position="231"/>
    </location>
</feature>
<feature type="transmembrane region" description="Helical" evidence="4">
    <location>
        <begin position="237"/>
        <end position="258"/>
    </location>
</feature>
<dbReference type="AlphaFoldDB" id="A0A2S5BFI2"/>
<reference evidence="6 7" key="1">
    <citation type="journal article" date="2018" name="Front. Microbiol.">
        <title>Prospects for Fungal Bioremediation of Acidic Radioactive Waste Sites: Characterization and Genome Sequence of Rhodotorula taiwanensis MD1149.</title>
        <authorList>
            <person name="Tkavc R."/>
            <person name="Matrosova V.Y."/>
            <person name="Grichenko O.E."/>
            <person name="Gostincar C."/>
            <person name="Volpe R.P."/>
            <person name="Klimenkova P."/>
            <person name="Gaidamakova E.K."/>
            <person name="Zhou C.E."/>
            <person name="Stewart B.J."/>
            <person name="Lyman M.G."/>
            <person name="Malfatti S.A."/>
            <person name="Rubinfeld B."/>
            <person name="Courtot M."/>
            <person name="Singh J."/>
            <person name="Dalgard C.L."/>
            <person name="Hamilton T."/>
            <person name="Frey K.G."/>
            <person name="Gunde-Cimerman N."/>
            <person name="Dugan L."/>
            <person name="Daly M.J."/>
        </authorList>
    </citation>
    <scope>NUCLEOTIDE SEQUENCE [LARGE SCALE GENOMIC DNA]</scope>
    <source>
        <strain evidence="6 7">MD1149</strain>
    </source>
</reference>
<evidence type="ECO:0000256" key="4">
    <source>
        <dbReference type="SAM" id="Phobius"/>
    </source>
</evidence>
<gene>
    <name evidence="6" type="ORF">BMF94_1439</name>
</gene>
<accession>A0A2S5BFI2</accession>
<comment type="similarity">
    <text evidence="2">Belongs to the major facilitator superfamily. Monocarboxylate porter (TC 2.A.1.13) family.</text>
</comment>
<dbReference type="GO" id="GO:0022857">
    <property type="term" value="F:transmembrane transporter activity"/>
    <property type="evidence" value="ECO:0007669"/>
    <property type="project" value="InterPro"/>
</dbReference>
<feature type="transmembrane region" description="Helical" evidence="4">
    <location>
        <begin position="149"/>
        <end position="173"/>
    </location>
</feature>
<dbReference type="Pfam" id="PF07690">
    <property type="entry name" value="MFS_1"/>
    <property type="match status" value="1"/>
</dbReference>
<feature type="transmembrane region" description="Helical" evidence="4">
    <location>
        <begin position="113"/>
        <end position="137"/>
    </location>
</feature>
<feature type="compositionally biased region" description="Polar residues" evidence="3">
    <location>
        <begin position="47"/>
        <end position="56"/>
    </location>
</feature>
<evidence type="ECO:0000256" key="1">
    <source>
        <dbReference type="ARBA" id="ARBA00004141"/>
    </source>
</evidence>
<feature type="transmembrane region" description="Helical" evidence="4">
    <location>
        <begin position="179"/>
        <end position="198"/>
    </location>
</feature>
<evidence type="ECO:0000256" key="3">
    <source>
        <dbReference type="SAM" id="MobiDB-lite"/>
    </source>
</evidence>
<dbReference type="PROSITE" id="PS50850">
    <property type="entry name" value="MFS"/>
    <property type="match status" value="1"/>
</dbReference>
<sequence length="482" mass="50402">MTTTLVGKFEMSTPASTAPPSPRPSSPASIAPPTLATPDTPRAFEMSRSSSITSPEETGLFEASDNTEAFDSYPDAGVLAWTQVASAFALFFTTMGGIYSWGVFQDALVARGLAPSATLAFIGSVQVALEAVFAIPFGRLVRAYGPRRVAIIGSLCTGLGPIIAGSCVDNFVALLLTEGLLYGLGAALCFFSVATLPSQYFLRRRNQATGLVYAGSGVGGAVFSVCTGQLLKRVSLVWTFRIIGLVMMAINLPAALTLKARVAKQPFRSKTKSKAQIFDASLFKDARFVLLLIGTAIALFPLFVPPFFLPLYGTSIGLSTTTSSLLLAGYNLASAGGRIGFGLGADALLGSLNSLSLCLLLVGLSTLLIWPFATSVTPLVLFAVINGFCAGGMFSLMPGTVGSVFGTRRLGVVFSMLVSSWAPGYFLGPAVAGWLLQAYGGPDRGAGAYRPAILYAGTLSLVAAACVIAVRLLQSRDLWKKV</sequence>
<feature type="domain" description="Major facilitator superfamily (MFS) profile" evidence="5">
    <location>
        <begin position="287"/>
        <end position="482"/>
    </location>
</feature>
<keyword evidence="4" id="KW-1133">Transmembrane helix</keyword>
<evidence type="ECO:0000259" key="5">
    <source>
        <dbReference type="PROSITE" id="PS50850"/>
    </source>
</evidence>
<feature type="transmembrane region" description="Helical" evidence="4">
    <location>
        <begin position="354"/>
        <end position="373"/>
    </location>
</feature>
<feature type="transmembrane region" description="Helical" evidence="4">
    <location>
        <begin position="288"/>
        <end position="309"/>
    </location>
</feature>
<dbReference type="PANTHER" id="PTHR11360">
    <property type="entry name" value="MONOCARBOXYLATE TRANSPORTER"/>
    <property type="match status" value="1"/>
</dbReference>
<keyword evidence="4" id="KW-0472">Membrane</keyword>
<dbReference type="GO" id="GO:0016020">
    <property type="term" value="C:membrane"/>
    <property type="evidence" value="ECO:0007669"/>
    <property type="project" value="UniProtKB-SubCell"/>
</dbReference>
<dbReference type="InterPro" id="IPR036259">
    <property type="entry name" value="MFS_trans_sf"/>
</dbReference>
<keyword evidence="7" id="KW-1185">Reference proteome</keyword>